<dbReference type="GO" id="GO:0000981">
    <property type="term" value="F:DNA-binding transcription factor activity, RNA polymerase II-specific"/>
    <property type="evidence" value="ECO:0007669"/>
    <property type="project" value="InterPro"/>
</dbReference>
<dbReference type="EMBL" id="MU251438">
    <property type="protein sequence ID" value="KAG9235217.1"/>
    <property type="molecule type" value="Genomic_DNA"/>
</dbReference>
<sequence length="722" mass="81669">MLATPSSTPELNPPAPPAASTGPRITRGHSCVLCQQRKVRCDRQKPCSNCIKAGAECVTSAPSLPRRKRKKLSEVDLGVKLKHYEQLLKKAGVKVEDEEFPHDWETREYQKASQDVVGLMVPRASDAETGALFANKGESHYVENTLWENLRDEILDPKDPLPGSTSSDDETNETGMFPYAESLLVGHTAPSTSLTSLHPQPVNIFRLWQTYLTNVNPMVKMFHAPTVQQIILDASANLEKVSRPTEALMFSIYLLAVTSLTPAECERMFGETRMTLLSRYSHGAQQALINSKFLKSLNISTLQAYMLFLLGMRKFYDAHSIWILTGSAVRIAQRLGLHRDGSRYKISVFDAEMRRRTWWQIAFLDGHASKLAGAGFPSWLIKFDTKTPMNLSDSDLSPEMKDLPQEKEGATEMIFCCLRYEVAQTIRKYGAFSRDSDTIQLPTGIEHTPAKDKAIDDLEKMFQDKYLRFCDPSIPLHLLVVYCAKSVIASMKIMAHHPRQYPDKGASMTQTERDNLFRECYKILEVDNLGHSISAIQGYLWHVQHYFQLDAFIYVLSELRTRFTGDEVDRAWHQVKAAYDSHPDMLTNTKNALYFAIGNLCLKAWRAREAAGFVNQGGYQIGIPPYITQLRELRKGTELSKSGNDPRNAAQHAKVCHLIEHNPTSVMQQNNAFQQSADQFSNMDLALDMEMPEITSVDWEYWQTLMDGDLPAYQDDGNGFLN</sequence>
<dbReference type="Pfam" id="PF00172">
    <property type="entry name" value="Zn_clus"/>
    <property type="match status" value="1"/>
</dbReference>
<dbReference type="GO" id="GO:0008270">
    <property type="term" value="F:zinc ion binding"/>
    <property type="evidence" value="ECO:0007669"/>
    <property type="project" value="InterPro"/>
</dbReference>
<gene>
    <name evidence="6" type="ORF">BJ875DRAFT_279664</name>
</gene>
<dbReference type="SMART" id="SM00066">
    <property type="entry name" value="GAL4"/>
    <property type="match status" value="1"/>
</dbReference>
<dbReference type="PANTHER" id="PTHR31001:SF85">
    <property type="entry name" value="ZN(II)2CYS6 TRANSCRIPTION FACTOR (EUROFUNG)"/>
    <property type="match status" value="1"/>
</dbReference>
<keyword evidence="3" id="KW-0539">Nucleus</keyword>
<proteinExistence type="predicted"/>
<keyword evidence="2" id="KW-0479">Metal-binding</keyword>
<dbReference type="OrthoDB" id="2269373at2759"/>
<accession>A0A9P7YL63</accession>
<dbReference type="PROSITE" id="PS50048">
    <property type="entry name" value="ZN2_CY6_FUNGAL_2"/>
    <property type="match status" value="1"/>
</dbReference>
<dbReference type="AlphaFoldDB" id="A0A9P7YL63"/>
<dbReference type="InterPro" id="IPR001138">
    <property type="entry name" value="Zn2Cys6_DnaBD"/>
</dbReference>
<evidence type="ECO:0000259" key="5">
    <source>
        <dbReference type="PROSITE" id="PS50048"/>
    </source>
</evidence>
<name>A0A9P7YL63_9HELO</name>
<evidence type="ECO:0000256" key="4">
    <source>
        <dbReference type="SAM" id="MobiDB-lite"/>
    </source>
</evidence>
<dbReference type="InterPro" id="IPR007219">
    <property type="entry name" value="XnlR_reg_dom"/>
</dbReference>
<evidence type="ECO:0000256" key="1">
    <source>
        <dbReference type="ARBA" id="ARBA00004123"/>
    </source>
</evidence>
<reference evidence="6" key="1">
    <citation type="journal article" date="2021" name="IMA Fungus">
        <title>Genomic characterization of three marine fungi, including Emericellopsis atlantica sp. nov. with signatures of a generalist lifestyle and marine biomass degradation.</title>
        <authorList>
            <person name="Hagestad O.C."/>
            <person name="Hou L."/>
            <person name="Andersen J.H."/>
            <person name="Hansen E.H."/>
            <person name="Altermark B."/>
            <person name="Li C."/>
            <person name="Kuhnert E."/>
            <person name="Cox R.J."/>
            <person name="Crous P.W."/>
            <person name="Spatafora J.W."/>
            <person name="Lail K."/>
            <person name="Amirebrahimi M."/>
            <person name="Lipzen A."/>
            <person name="Pangilinan J."/>
            <person name="Andreopoulos W."/>
            <person name="Hayes R.D."/>
            <person name="Ng V."/>
            <person name="Grigoriev I.V."/>
            <person name="Jackson S.A."/>
            <person name="Sutton T.D.S."/>
            <person name="Dobson A.D.W."/>
            <person name="Rama T."/>
        </authorList>
    </citation>
    <scope>NUCLEOTIDE SEQUENCE</scope>
    <source>
        <strain evidence="6">TRa018bII</strain>
    </source>
</reference>
<dbReference type="Pfam" id="PF04082">
    <property type="entry name" value="Fungal_trans"/>
    <property type="match status" value="1"/>
</dbReference>
<evidence type="ECO:0000256" key="2">
    <source>
        <dbReference type="ARBA" id="ARBA00022723"/>
    </source>
</evidence>
<dbReference type="GO" id="GO:0005634">
    <property type="term" value="C:nucleus"/>
    <property type="evidence" value="ECO:0007669"/>
    <property type="project" value="UniProtKB-SubCell"/>
</dbReference>
<evidence type="ECO:0000256" key="3">
    <source>
        <dbReference type="ARBA" id="ARBA00023242"/>
    </source>
</evidence>
<dbReference type="InterPro" id="IPR036864">
    <property type="entry name" value="Zn2-C6_fun-type_DNA-bd_sf"/>
</dbReference>
<comment type="caution">
    <text evidence="6">The sequence shown here is derived from an EMBL/GenBank/DDBJ whole genome shotgun (WGS) entry which is preliminary data.</text>
</comment>
<evidence type="ECO:0000313" key="6">
    <source>
        <dbReference type="EMBL" id="KAG9235217.1"/>
    </source>
</evidence>
<dbReference type="Proteomes" id="UP000824998">
    <property type="component" value="Unassembled WGS sequence"/>
</dbReference>
<dbReference type="PANTHER" id="PTHR31001">
    <property type="entry name" value="UNCHARACTERIZED TRANSCRIPTIONAL REGULATORY PROTEIN"/>
    <property type="match status" value="1"/>
</dbReference>
<dbReference type="CDD" id="cd12148">
    <property type="entry name" value="fungal_TF_MHR"/>
    <property type="match status" value="1"/>
</dbReference>
<feature type="compositionally biased region" description="Polar residues" evidence="4">
    <location>
        <begin position="1"/>
        <end position="10"/>
    </location>
</feature>
<dbReference type="GO" id="GO:0003677">
    <property type="term" value="F:DNA binding"/>
    <property type="evidence" value="ECO:0007669"/>
    <property type="project" value="InterPro"/>
</dbReference>
<keyword evidence="7" id="KW-1185">Reference proteome</keyword>
<feature type="region of interest" description="Disordered" evidence="4">
    <location>
        <begin position="1"/>
        <end position="23"/>
    </location>
</feature>
<comment type="subcellular location">
    <subcellularLocation>
        <location evidence="1">Nucleus</location>
    </subcellularLocation>
</comment>
<evidence type="ECO:0000313" key="7">
    <source>
        <dbReference type="Proteomes" id="UP000824998"/>
    </source>
</evidence>
<protein>
    <submittedName>
        <fullName evidence="6">Fungal-specific transcription factor domain-containing protein</fullName>
    </submittedName>
</protein>
<dbReference type="InterPro" id="IPR050613">
    <property type="entry name" value="Sec_Metabolite_Reg"/>
</dbReference>
<feature type="domain" description="Zn(2)-C6 fungal-type" evidence="5">
    <location>
        <begin position="30"/>
        <end position="59"/>
    </location>
</feature>
<dbReference type="SUPFAM" id="SSF57701">
    <property type="entry name" value="Zn2/Cys6 DNA-binding domain"/>
    <property type="match status" value="1"/>
</dbReference>
<organism evidence="6 7">
    <name type="scientific">Amylocarpus encephaloides</name>
    <dbReference type="NCBI Taxonomy" id="45428"/>
    <lineage>
        <taxon>Eukaryota</taxon>
        <taxon>Fungi</taxon>
        <taxon>Dikarya</taxon>
        <taxon>Ascomycota</taxon>
        <taxon>Pezizomycotina</taxon>
        <taxon>Leotiomycetes</taxon>
        <taxon>Helotiales</taxon>
        <taxon>Helotiales incertae sedis</taxon>
        <taxon>Amylocarpus</taxon>
    </lineage>
</organism>
<dbReference type="SMART" id="SM00906">
    <property type="entry name" value="Fungal_trans"/>
    <property type="match status" value="1"/>
</dbReference>
<dbReference type="Gene3D" id="4.10.240.10">
    <property type="entry name" value="Zn(2)-C6 fungal-type DNA-binding domain"/>
    <property type="match status" value="1"/>
</dbReference>
<dbReference type="GO" id="GO:0006351">
    <property type="term" value="P:DNA-templated transcription"/>
    <property type="evidence" value="ECO:0007669"/>
    <property type="project" value="InterPro"/>
</dbReference>
<dbReference type="CDD" id="cd00067">
    <property type="entry name" value="GAL4"/>
    <property type="match status" value="1"/>
</dbReference>